<name>A0ABT5R254_9GAMM</name>
<keyword evidence="3" id="KW-1185">Reference proteome</keyword>
<comment type="caution">
    <text evidence="2">The sequence shown here is derived from an EMBL/GenBank/DDBJ whole genome shotgun (WGS) entry which is preliminary data.</text>
</comment>
<evidence type="ECO:0000313" key="2">
    <source>
        <dbReference type="EMBL" id="MDD1793945.1"/>
    </source>
</evidence>
<organism evidence="2 3">
    <name type="scientific">Enterovibrio gelatinilyticus</name>
    <dbReference type="NCBI Taxonomy" id="2899819"/>
    <lineage>
        <taxon>Bacteria</taxon>
        <taxon>Pseudomonadati</taxon>
        <taxon>Pseudomonadota</taxon>
        <taxon>Gammaproteobacteria</taxon>
        <taxon>Vibrionales</taxon>
        <taxon>Vibrionaceae</taxon>
        <taxon>Enterovibrio</taxon>
    </lineage>
</organism>
<proteinExistence type="predicted"/>
<evidence type="ECO:0000259" key="1">
    <source>
        <dbReference type="Pfam" id="PF20335"/>
    </source>
</evidence>
<accession>A0ABT5R254</accession>
<gene>
    <name evidence="2" type="ORF">LRP50_12455</name>
</gene>
<dbReference type="Pfam" id="PF20335">
    <property type="entry name" value="DUF6630"/>
    <property type="match status" value="1"/>
</dbReference>
<evidence type="ECO:0000313" key="3">
    <source>
        <dbReference type="Proteomes" id="UP001149400"/>
    </source>
</evidence>
<reference evidence="2" key="1">
    <citation type="submission" date="2021-12" db="EMBL/GenBank/DDBJ databases">
        <title>Enterovibrio ZSDZ35 sp. nov. and Enterovibrio ZSDZ42 sp. nov., isolated from coastal seawater in Qingdao.</title>
        <authorList>
            <person name="Zhang P."/>
        </authorList>
    </citation>
    <scope>NUCLEOTIDE SEQUENCE</scope>
    <source>
        <strain evidence="2">ZSDZ42</strain>
    </source>
</reference>
<sequence>MEALLLIASLMLNKSNQVEFNSLLTEFNESQNIKSFYHSANVKKYTQHLDLDFWGDEDELTNAQLLYAFSVEKKAAQFIDWKGEHEENQLKSLITNQLKEKNIHDFDWKFLKEFDKRVDLGELEQGDYIIKKLIIVDKHLQKRGFRLAFFNPGEIWDGYIPFIVSEKQYDVVKTIRCDEHGNECTSLSNIDDDF</sequence>
<dbReference type="EMBL" id="JAJUBC010000013">
    <property type="protein sequence ID" value="MDD1793945.1"/>
    <property type="molecule type" value="Genomic_DNA"/>
</dbReference>
<feature type="domain" description="DUF6630" evidence="1">
    <location>
        <begin position="22"/>
        <end position="173"/>
    </location>
</feature>
<dbReference type="RefSeq" id="WP_274164790.1">
    <property type="nucleotide sequence ID" value="NZ_JAJUBC010000013.1"/>
</dbReference>
<dbReference type="Proteomes" id="UP001149400">
    <property type="component" value="Unassembled WGS sequence"/>
</dbReference>
<dbReference type="InterPro" id="IPR046582">
    <property type="entry name" value="DUF6630"/>
</dbReference>
<protein>
    <recommendedName>
        <fullName evidence="1">DUF6630 domain-containing protein</fullName>
    </recommendedName>
</protein>